<dbReference type="OMA" id="LSGYNWD"/>
<evidence type="ECO:0000313" key="11">
    <source>
        <dbReference type="Proteomes" id="UP000019377"/>
    </source>
</evidence>
<dbReference type="GO" id="GO:0005975">
    <property type="term" value="P:carbohydrate metabolic process"/>
    <property type="evidence" value="ECO:0007669"/>
    <property type="project" value="InterPro"/>
</dbReference>
<feature type="chain" id="PRO_5004735040" description="Alpha-galactosidase" evidence="8">
    <location>
        <begin position="27"/>
        <end position="569"/>
    </location>
</feature>
<dbReference type="eggNOG" id="KOG2366">
    <property type="taxonomic scope" value="Eukaryota"/>
</dbReference>
<dbReference type="GO" id="GO:0030246">
    <property type="term" value="F:carbohydrate binding"/>
    <property type="evidence" value="ECO:0007669"/>
    <property type="project" value="InterPro"/>
</dbReference>
<feature type="signal peptide" evidence="8">
    <location>
        <begin position="1"/>
        <end position="26"/>
    </location>
</feature>
<dbReference type="SUPFAM" id="SSF51011">
    <property type="entry name" value="Glycosyl hydrolase domain"/>
    <property type="match status" value="1"/>
</dbReference>
<gene>
    <name evidence="10" type="ORF">PSEUBRA_SCAF12g01739</name>
</gene>
<dbReference type="PRINTS" id="PR00740">
    <property type="entry name" value="GLHYDRLASE27"/>
</dbReference>
<dbReference type="EC" id="3.2.1.22" evidence="3 7"/>
<keyword evidence="5 7" id="KW-0378">Hydrolase</keyword>
<evidence type="ECO:0000256" key="3">
    <source>
        <dbReference type="ARBA" id="ARBA00012755"/>
    </source>
</evidence>
<keyword evidence="7" id="KW-1015">Disulfide bond</keyword>
<keyword evidence="11" id="KW-1185">Reference proteome</keyword>
<dbReference type="EMBL" id="KI545854">
    <property type="protein sequence ID" value="EST09180.1"/>
    <property type="molecule type" value="Genomic_DNA"/>
</dbReference>
<dbReference type="PROSITE" id="PS51175">
    <property type="entry name" value="CBM6"/>
    <property type="match status" value="1"/>
</dbReference>
<dbReference type="STRING" id="1365824.V5EUV8"/>
<dbReference type="CDD" id="cd14792">
    <property type="entry name" value="GH27"/>
    <property type="match status" value="1"/>
</dbReference>
<dbReference type="AlphaFoldDB" id="V5EUV8"/>
<keyword evidence="6 7" id="KW-0326">Glycosidase</keyword>
<evidence type="ECO:0000256" key="1">
    <source>
        <dbReference type="ARBA" id="ARBA00001255"/>
    </source>
</evidence>
<dbReference type="Pfam" id="PF17801">
    <property type="entry name" value="Melibiase_C"/>
    <property type="match status" value="1"/>
</dbReference>
<dbReference type="Gene3D" id="2.60.40.1180">
    <property type="entry name" value="Golgi alpha-mannosidase II"/>
    <property type="match status" value="1"/>
</dbReference>
<dbReference type="Gene3D" id="2.60.120.260">
    <property type="entry name" value="Galactose-binding domain-like"/>
    <property type="match status" value="1"/>
</dbReference>
<evidence type="ECO:0000256" key="4">
    <source>
        <dbReference type="ARBA" id="ARBA00022729"/>
    </source>
</evidence>
<dbReference type="InterPro" id="IPR017853">
    <property type="entry name" value="GH"/>
</dbReference>
<evidence type="ECO:0000256" key="2">
    <source>
        <dbReference type="ARBA" id="ARBA00009743"/>
    </source>
</evidence>
<comment type="catalytic activity">
    <reaction evidence="1 7">
        <text>Hydrolysis of terminal, non-reducing alpha-D-galactose residues in alpha-D-galactosides, including galactose oligosaccharides, galactomannans and galactolipids.</text>
        <dbReference type="EC" id="3.2.1.22"/>
    </reaction>
</comment>
<feature type="domain" description="CBM6" evidence="9">
    <location>
        <begin position="434"/>
        <end position="569"/>
    </location>
</feature>
<dbReference type="Proteomes" id="UP000019377">
    <property type="component" value="Unassembled WGS sequence"/>
</dbReference>
<protein>
    <recommendedName>
        <fullName evidence="3 7">Alpha-galactosidase</fullName>
        <ecNumber evidence="3 7">3.2.1.22</ecNumber>
    </recommendedName>
    <alternativeName>
        <fullName evidence="7">Melibiase</fullName>
    </alternativeName>
</protein>
<dbReference type="SUPFAM" id="SSF51445">
    <property type="entry name" value="(Trans)glycosidases"/>
    <property type="match status" value="1"/>
</dbReference>
<organism evidence="10 11">
    <name type="scientific">Kalmanozyma brasiliensis (strain GHG001)</name>
    <name type="common">Yeast</name>
    <name type="synonym">Pseudozyma brasiliensis</name>
    <dbReference type="NCBI Taxonomy" id="1365824"/>
    <lineage>
        <taxon>Eukaryota</taxon>
        <taxon>Fungi</taxon>
        <taxon>Dikarya</taxon>
        <taxon>Basidiomycota</taxon>
        <taxon>Ustilaginomycotina</taxon>
        <taxon>Ustilaginomycetes</taxon>
        <taxon>Ustilaginales</taxon>
        <taxon>Ustilaginaceae</taxon>
        <taxon>Kalmanozyma</taxon>
    </lineage>
</organism>
<dbReference type="InterPro" id="IPR041233">
    <property type="entry name" value="Melibiase_C"/>
</dbReference>
<proteinExistence type="inferred from homology"/>
<dbReference type="FunFam" id="3.20.20.70:FF:000197">
    <property type="entry name" value="Alpha-galactosidase"/>
    <property type="match status" value="1"/>
</dbReference>
<evidence type="ECO:0000256" key="8">
    <source>
        <dbReference type="SAM" id="SignalP"/>
    </source>
</evidence>
<dbReference type="Gene3D" id="3.20.20.70">
    <property type="entry name" value="Aldolase class I"/>
    <property type="match status" value="1"/>
</dbReference>
<dbReference type="PANTHER" id="PTHR11452">
    <property type="entry name" value="ALPHA-GALACTOSIDASE/ALPHA-N-ACETYLGALACTOSAMINIDASE"/>
    <property type="match status" value="1"/>
</dbReference>
<dbReference type="HOGENOM" id="CLU_013093_3_0_1"/>
<dbReference type="Pfam" id="PF16499">
    <property type="entry name" value="Melibiase_2"/>
    <property type="match status" value="1"/>
</dbReference>
<dbReference type="PANTHER" id="PTHR11452:SF75">
    <property type="entry name" value="ALPHA-GALACTOSIDASE MEL1"/>
    <property type="match status" value="1"/>
</dbReference>
<dbReference type="GeneID" id="27416999"/>
<evidence type="ECO:0000256" key="7">
    <source>
        <dbReference type="RuleBase" id="RU361168"/>
    </source>
</evidence>
<dbReference type="InterPro" id="IPR002241">
    <property type="entry name" value="Glyco_hydro_27"/>
</dbReference>
<dbReference type="RefSeq" id="XP_016294169.1">
    <property type="nucleotide sequence ID" value="XM_016434395.1"/>
</dbReference>
<evidence type="ECO:0000259" key="9">
    <source>
        <dbReference type="PROSITE" id="PS51175"/>
    </source>
</evidence>
<evidence type="ECO:0000256" key="5">
    <source>
        <dbReference type="ARBA" id="ARBA00022801"/>
    </source>
</evidence>
<dbReference type="InterPro" id="IPR005084">
    <property type="entry name" value="CBM6"/>
</dbReference>
<dbReference type="OrthoDB" id="5795902at2759"/>
<sequence>MIQPSFVQLSVLAAAALLGAVPSASATALPSSHLAERQSTSAQPTPGMGFNTYNAYACSPSEATSRTTIDRLKSDGYLAAGYNFFQVDCGWVSRDGERDASGNLKTNTDRFPSGMPALSQYTTSKGLSFGLYSDAGLRACDTESPSPVMGSLGYEDQDAALLKSFGVSYLKYDNCYVDGTTGDDNAPKNARSDFPSRFSKMTSALAKVGINKMLVCQWGVAQQQDDGRLIGPAQWTQGIGTSYRLSDDIGSGWGNVVRIINQAIPIALNKNSGPGHFADADLLEVGNAGMTIDEQATHFAYWAMIKSPLVISTDLTAISKAAKAILLNKGLIAINQDSLGEPVKLIERRPGKSDLHAGKLANGDMAVLAFDFTNNRRYVNVPFGSLGIASADVTDLWTGTKRTGVSNYGKTINGHGSIALRLSNIKYTGYNPKLKYIAASAAVLAGDANVQACSGCSKGNKVGFVGNGAGNTLTFNNVKAYASESVIYFDYVNADVGFGGSTNDRTAQISVNGGPAQTVSFPLSGYDWDKDVTKGYRVRLTGFTKGTSNSITISNADSYAPDFDRIGFT</sequence>
<dbReference type="CDD" id="cd04081">
    <property type="entry name" value="CBM35_galactosidase-like"/>
    <property type="match status" value="1"/>
</dbReference>
<keyword evidence="4 8" id="KW-0732">Signal</keyword>
<accession>V5EUV8</accession>
<comment type="similarity">
    <text evidence="2 7">Belongs to the glycosyl hydrolase 27 family.</text>
</comment>
<dbReference type="GO" id="GO:0004557">
    <property type="term" value="F:alpha-galactosidase activity"/>
    <property type="evidence" value="ECO:0007669"/>
    <property type="project" value="UniProtKB-EC"/>
</dbReference>
<evidence type="ECO:0000256" key="6">
    <source>
        <dbReference type="ARBA" id="ARBA00023295"/>
    </source>
</evidence>
<dbReference type="InterPro" id="IPR013785">
    <property type="entry name" value="Aldolase_TIM"/>
</dbReference>
<name>V5EUV8_KALBG</name>
<dbReference type="InterPro" id="IPR013780">
    <property type="entry name" value="Glyco_hydro_b"/>
</dbReference>
<reference evidence="11" key="1">
    <citation type="journal article" date="2013" name="Genome Announc.">
        <title>Draft genome sequence of Pseudozyma brasiliensis sp. nov. strain GHG001, a high producer of endo-1,4-xylanase isolated from an insect pest of sugarcane.</title>
        <authorList>
            <person name="Oliveira J.V.D.C."/>
            <person name="dos Santos R.A.C."/>
            <person name="Borges T.A."/>
            <person name="Riano-Pachon D.M."/>
            <person name="Goldman G.H."/>
        </authorList>
    </citation>
    <scope>NUCLEOTIDE SEQUENCE [LARGE SCALE GENOMIC DNA]</scope>
    <source>
        <strain evidence="11">GHG001</strain>
    </source>
</reference>
<evidence type="ECO:0000313" key="10">
    <source>
        <dbReference type="EMBL" id="EST09180.1"/>
    </source>
</evidence>